<keyword evidence="3" id="KW-1185">Reference proteome</keyword>
<keyword evidence="2" id="KW-0067">ATP-binding</keyword>
<dbReference type="SUPFAM" id="SSF46894">
    <property type="entry name" value="C-terminal effector domain of the bipartite response regulators"/>
    <property type="match status" value="1"/>
</dbReference>
<dbReference type="PANTHER" id="PTHR47691">
    <property type="entry name" value="REGULATOR-RELATED"/>
    <property type="match status" value="1"/>
</dbReference>
<protein>
    <submittedName>
        <fullName evidence="2">ATP-binding protein</fullName>
    </submittedName>
</protein>
<dbReference type="EMBL" id="JBHUFB010000022">
    <property type="protein sequence ID" value="MFD1815877.1"/>
    <property type="molecule type" value="Genomic_DNA"/>
</dbReference>
<dbReference type="SUPFAM" id="SSF52540">
    <property type="entry name" value="P-loop containing nucleoside triphosphate hydrolases"/>
    <property type="match status" value="1"/>
</dbReference>
<dbReference type="RefSeq" id="WP_378488322.1">
    <property type="nucleotide sequence ID" value="NZ_JBHUFB010000022.1"/>
</dbReference>
<dbReference type="PROSITE" id="PS50043">
    <property type="entry name" value="HTH_LUXR_2"/>
    <property type="match status" value="1"/>
</dbReference>
<evidence type="ECO:0000259" key="1">
    <source>
        <dbReference type="PROSITE" id="PS50043"/>
    </source>
</evidence>
<reference evidence="3" key="1">
    <citation type="journal article" date="2019" name="Int. J. Syst. Evol. Microbiol.">
        <title>The Global Catalogue of Microorganisms (GCM) 10K type strain sequencing project: providing services to taxonomists for standard genome sequencing and annotation.</title>
        <authorList>
            <consortium name="The Broad Institute Genomics Platform"/>
            <consortium name="The Broad Institute Genome Sequencing Center for Infectious Disease"/>
            <person name="Wu L."/>
            <person name="Ma J."/>
        </authorList>
    </citation>
    <scope>NUCLEOTIDE SEQUENCE [LARGE SCALE GENOMIC DNA]</scope>
    <source>
        <strain evidence="3">DT72</strain>
    </source>
</reference>
<dbReference type="InterPro" id="IPR027417">
    <property type="entry name" value="P-loop_NTPase"/>
</dbReference>
<evidence type="ECO:0000313" key="3">
    <source>
        <dbReference type="Proteomes" id="UP001597286"/>
    </source>
</evidence>
<dbReference type="InterPro" id="IPR036388">
    <property type="entry name" value="WH-like_DNA-bd_sf"/>
</dbReference>
<dbReference type="PRINTS" id="PR00364">
    <property type="entry name" value="DISEASERSIST"/>
</dbReference>
<name>A0ABW4PE37_9NOCA</name>
<evidence type="ECO:0000313" key="2">
    <source>
        <dbReference type="EMBL" id="MFD1815877.1"/>
    </source>
</evidence>
<feature type="domain" description="HTH luxR-type" evidence="1">
    <location>
        <begin position="707"/>
        <end position="772"/>
    </location>
</feature>
<dbReference type="InterPro" id="IPR016032">
    <property type="entry name" value="Sig_transdc_resp-reg_C-effctor"/>
</dbReference>
<proteinExistence type="predicted"/>
<accession>A0ABW4PE37</accession>
<dbReference type="Proteomes" id="UP001597286">
    <property type="component" value="Unassembled WGS sequence"/>
</dbReference>
<dbReference type="SUPFAM" id="SSF48452">
    <property type="entry name" value="TPR-like"/>
    <property type="match status" value="1"/>
</dbReference>
<dbReference type="Gene3D" id="1.25.40.10">
    <property type="entry name" value="Tetratricopeptide repeat domain"/>
    <property type="match status" value="1"/>
</dbReference>
<organism evidence="2 3">
    <name type="scientific">Rhodococcus gannanensis</name>
    <dbReference type="NCBI Taxonomy" id="1960308"/>
    <lineage>
        <taxon>Bacteria</taxon>
        <taxon>Bacillati</taxon>
        <taxon>Actinomycetota</taxon>
        <taxon>Actinomycetes</taxon>
        <taxon>Mycobacteriales</taxon>
        <taxon>Nocardiaceae</taxon>
        <taxon>Rhodococcus</taxon>
    </lineage>
</organism>
<keyword evidence="2" id="KW-0547">Nucleotide-binding</keyword>
<dbReference type="InterPro" id="IPR058852">
    <property type="entry name" value="HTH_77"/>
</dbReference>
<dbReference type="InterPro" id="IPR011990">
    <property type="entry name" value="TPR-like_helical_dom_sf"/>
</dbReference>
<gene>
    <name evidence="2" type="ORF">ACFSJG_26980</name>
</gene>
<dbReference type="PRINTS" id="PR00038">
    <property type="entry name" value="HTHLUXR"/>
</dbReference>
<dbReference type="CDD" id="cd06170">
    <property type="entry name" value="LuxR_C_like"/>
    <property type="match status" value="1"/>
</dbReference>
<dbReference type="Pfam" id="PF00196">
    <property type="entry name" value="GerE"/>
    <property type="match status" value="1"/>
</dbReference>
<dbReference type="Gene3D" id="1.10.10.10">
    <property type="entry name" value="Winged helix-like DNA-binding domain superfamily/Winged helix DNA-binding domain"/>
    <property type="match status" value="1"/>
</dbReference>
<dbReference type="PROSITE" id="PS00622">
    <property type="entry name" value="HTH_LUXR_1"/>
    <property type="match status" value="1"/>
</dbReference>
<dbReference type="Pfam" id="PF25872">
    <property type="entry name" value="HTH_77"/>
    <property type="match status" value="1"/>
</dbReference>
<sequence length="777" mass="84197">MVLSSAARTSVGNLPHELTSFVGRRREVTETRRSLSASRLVTLTGIGGVGKTRLALRVAHESQRAFPDGVWFVEFGGLTAPELVHDAVATAFGIREVRPGPPDALVDFICEQNVLLVLDNCEHLVGAAAELAGNLLRSCRNLRILATSREPLGVSGEKVLRVPPLGVPDPDRPGRGKPTLFEAVTLFEERAVAVVPGFDLNDTNRAAVTRICQRLDGLPLPIELAAARLRALSPDQIAARLTDTFMLLNAGGREAPSRQQTLRLCIDWSHDLCTPREREAWSRLSVFGGRFELDAAEAICAETLGQHELLDVVTSLVDKSILIRDEQDSGVGYRMLETLRDYGREKLELTGDGPRLRRRHRDWYETFVAPVESEWIGPQQARWRARLQCEQPNLRAATQFCLDDPAEAESGLRIATATWPYALSRGQLQEGRYWLERALAHQGGEPTVARAKALCAYILLSGNQGHTDEAEAYLDEARAVVAVVGDPVVDAELAYAEGNHALFAGDMARALELFPAGLDVFRGTDPLREVSTLLGMGLASGIVGEVDRAVRYAEESLAIAEARGDAVYRAYGLLVLALTLVRADRGRARGLLHRVVRLEHDLGDPLGTAMSVEALAWVADADGEAQRAAVLLGAAQSMWSTFGSGGVSVLAMRTLHDDCVDSTRRALGDAAFTKAFRRGLEAVTDDAVAYALRETNLASGGSSGEASTAPGGDLTRRERQIADLVAEGLTNRAIAERLVISPRTVEGHVEHALTKLGFRSRSQIAAWVAEQKAAETP</sequence>
<dbReference type="InterPro" id="IPR000792">
    <property type="entry name" value="Tscrpt_reg_LuxR_C"/>
</dbReference>
<dbReference type="SMART" id="SM00421">
    <property type="entry name" value="HTH_LUXR"/>
    <property type="match status" value="1"/>
</dbReference>
<dbReference type="Gene3D" id="3.40.50.300">
    <property type="entry name" value="P-loop containing nucleotide triphosphate hydrolases"/>
    <property type="match status" value="1"/>
</dbReference>
<comment type="caution">
    <text evidence="2">The sequence shown here is derived from an EMBL/GenBank/DDBJ whole genome shotgun (WGS) entry which is preliminary data.</text>
</comment>
<dbReference type="PANTHER" id="PTHR47691:SF3">
    <property type="entry name" value="HTH-TYPE TRANSCRIPTIONAL REGULATOR RV0890C-RELATED"/>
    <property type="match status" value="1"/>
</dbReference>
<dbReference type="GO" id="GO:0005524">
    <property type="term" value="F:ATP binding"/>
    <property type="evidence" value="ECO:0007669"/>
    <property type="project" value="UniProtKB-KW"/>
</dbReference>